<dbReference type="AlphaFoldDB" id="A0A0E3LFS5"/>
<dbReference type="PATRIC" id="fig|1434117.4.peg.2926"/>
<protein>
    <recommendedName>
        <fullName evidence="5">SHOCT domain-containing protein</fullName>
    </recommendedName>
</protein>
<evidence type="ECO:0008006" key="5">
    <source>
        <dbReference type="Google" id="ProtNLM"/>
    </source>
</evidence>
<evidence type="ECO:0000313" key="3">
    <source>
        <dbReference type="EMBL" id="AKB41281.1"/>
    </source>
</evidence>
<evidence type="ECO:0000259" key="1">
    <source>
        <dbReference type="Pfam" id="PF09851"/>
    </source>
</evidence>
<dbReference type="HOGENOM" id="CLU_093409_3_1_2"/>
<reference evidence="3 4" key="1">
    <citation type="submission" date="2014-07" db="EMBL/GenBank/DDBJ databases">
        <title>Methanogenic archaea and the global carbon cycle.</title>
        <authorList>
            <person name="Henriksen J.R."/>
            <person name="Luke J."/>
            <person name="Reinhart S."/>
            <person name="Benedict M.N."/>
            <person name="Youngblut N.D."/>
            <person name="Metcalf M.E."/>
            <person name="Whitaker R.J."/>
            <person name="Metcalf W.W."/>
        </authorList>
    </citation>
    <scope>NUCLEOTIDE SEQUENCE [LARGE SCALE GENOMIC DNA]</scope>
    <source>
        <strain evidence="3 4">WWM610</strain>
    </source>
</reference>
<gene>
    <name evidence="3" type="ORF">MSMAW_2290</name>
</gene>
<dbReference type="Proteomes" id="UP000033058">
    <property type="component" value="Chromosome"/>
</dbReference>
<dbReference type="Pfam" id="PF09851">
    <property type="entry name" value="SHOCT"/>
    <property type="match status" value="1"/>
</dbReference>
<feature type="domain" description="SHOCT" evidence="1">
    <location>
        <begin position="119"/>
        <end position="144"/>
    </location>
</feature>
<proteinExistence type="predicted"/>
<dbReference type="Pfam" id="PF14472">
    <property type="entry name" value="DUF4429"/>
    <property type="match status" value="1"/>
</dbReference>
<evidence type="ECO:0000259" key="2">
    <source>
        <dbReference type="Pfam" id="PF14472"/>
    </source>
</evidence>
<dbReference type="RefSeq" id="WP_052716876.1">
    <property type="nucleotide sequence ID" value="NZ_CP009509.1"/>
</dbReference>
<accession>A0A0E3LFS5</accession>
<dbReference type="InterPro" id="IPR018649">
    <property type="entry name" value="SHOCT"/>
</dbReference>
<dbReference type="GeneID" id="24852038"/>
<feature type="domain" description="DUF4429" evidence="2">
    <location>
        <begin position="19"/>
        <end position="98"/>
    </location>
</feature>
<name>A0A0E3LFS5_METMZ</name>
<organism evidence="3 4">
    <name type="scientific">Methanosarcina mazei WWM610</name>
    <dbReference type="NCBI Taxonomy" id="1434117"/>
    <lineage>
        <taxon>Archaea</taxon>
        <taxon>Methanobacteriati</taxon>
        <taxon>Methanobacteriota</taxon>
        <taxon>Stenosarchaea group</taxon>
        <taxon>Methanomicrobia</taxon>
        <taxon>Methanosarcinales</taxon>
        <taxon>Methanosarcinaceae</taxon>
        <taxon>Methanosarcina</taxon>
    </lineage>
</organism>
<dbReference type="EMBL" id="CP009509">
    <property type="protein sequence ID" value="AKB41281.1"/>
    <property type="molecule type" value="Genomic_DNA"/>
</dbReference>
<evidence type="ECO:0000313" key="4">
    <source>
        <dbReference type="Proteomes" id="UP000033058"/>
    </source>
</evidence>
<sequence>MIMELTGVNDQLEVYDDRILIKRKNMKAKFNGDKTIYLNQISGVEFKKGGGLFAGYIQFSIPGCVSPKNGLYGAAHDENSVVFNKKYNDIAEQVKLKIEDLIKNQSKVSNPTSNDPDILRKYKQLFDDGIITQEDFEAKKKEILGL</sequence>
<dbReference type="InterPro" id="IPR027860">
    <property type="entry name" value="DUF4429"/>
</dbReference>